<keyword evidence="3 5" id="KW-0268">Exocytosis</keyword>
<organism evidence="9 10">
    <name type="scientific">Geospiza fortis</name>
    <name type="common">Medium ground-finch</name>
    <dbReference type="NCBI Taxonomy" id="48883"/>
    <lineage>
        <taxon>Eukaryota</taxon>
        <taxon>Metazoa</taxon>
        <taxon>Chordata</taxon>
        <taxon>Craniata</taxon>
        <taxon>Vertebrata</taxon>
        <taxon>Euteleostomi</taxon>
        <taxon>Archelosauria</taxon>
        <taxon>Archosauria</taxon>
        <taxon>Dinosauria</taxon>
        <taxon>Saurischia</taxon>
        <taxon>Theropoda</taxon>
        <taxon>Coelurosauria</taxon>
        <taxon>Aves</taxon>
        <taxon>Neognathae</taxon>
        <taxon>Neoaves</taxon>
        <taxon>Telluraves</taxon>
        <taxon>Australaves</taxon>
        <taxon>Passeriformes</taxon>
        <taxon>Thraupidae</taxon>
        <taxon>Geospiza</taxon>
    </lineage>
</organism>
<dbReference type="GO" id="GO:0045202">
    <property type="term" value="C:synapse"/>
    <property type="evidence" value="ECO:0007669"/>
    <property type="project" value="TreeGrafter"/>
</dbReference>
<dbReference type="GO" id="GO:0006612">
    <property type="term" value="P:protein targeting to membrane"/>
    <property type="evidence" value="ECO:0007669"/>
    <property type="project" value="UniProtKB-UniRule"/>
</dbReference>
<evidence type="ECO:0000259" key="7">
    <source>
        <dbReference type="Pfam" id="PF04048"/>
    </source>
</evidence>
<sequence length="798" mass="90317">MAAGDAVGRYRSTVGRSKDPSGLLISVIRTLSTSDDVEDRENEKGRLEEAYEKCDRDLDELIVQHYTELTTAIRTYQSITERITNSRNKIKQVKENLLSCKMLLHCKRDELRKLWIEGIEHKHVLNLLDEIENIKQVPQKLEQCMASKRYLNATDMLVSAVDSLEGPLLQVEGLSDLRLELHSKKMNLHLVLIDELHRHLYIRSTNRVGQRGRDRARLGSLVKDSSPVPLMDVTNLSTPRKFLETSQFSTPGSSSMRDSSLLEIKEDTELDPEENSAVFMGILIKGLAKLKKIPETVKAIQERLEQELKQIVKRSTTQVADNGYQRGENISQENQPRLLLELLELLFDKFNAVAAAHAVVLGHLQQTVASPCSQHDGDIKLYDMVDVWVKIQDVLQMLLTEYLDMKNTRTASEPSAQLSYASSGREFAAFFAKKKPQRPKNPLFKFESSSHAISMSAYLREQRRELYSRSGELQGGPDDNLIEGGGSKFVCKPGARNITIIFHPLLRFIQEIEQAMELGPAKQCPLREFLTMYIKNIFLSQVLAEINKEIEGVTKASDPLKILANADTMKILGVQRPLLQSTVIVEKTVQDLMELMHDLSAYSDQFLHMVCVKLQEYKDTCTLAYRTIVQSDEKLVISASWAKDDDISRLLKSLPNWSSMAQPKQLRPKREEEEDFIRAAFGKESEVLIGNLGDKLIPQQEILRDVSDLKALANLHESLEWLAARTKAAFSSLSAAQTTSPGQDSHASLEHLPASEQILQSLSELARSFQEMCRNIFILQQNLTNITMSREADLDFAR</sequence>
<dbReference type="InterPro" id="IPR048630">
    <property type="entry name" value="Sec8_M"/>
</dbReference>
<dbReference type="RefSeq" id="XP_030917745.1">
    <property type="nucleotide sequence ID" value="XM_031061885.1"/>
</dbReference>
<dbReference type="GO" id="GO:0006904">
    <property type="term" value="P:vesicle docking involved in exocytosis"/>
    <property type="evidence" value="ECO:0007669"/>
    <property type="project" value="InterPro"/>
</dbReference>
<dbReference type="InterPro" id="IPR007191">
    <property type="entry name" value="Sec8_exocyst_N"/>
</dbReference>
<feature type="coiled-coil region" evidence="6">
    <location>
        <begin position="37"/>
        <end position="96"/>
    </location>
</feature>
<dbReference type="GO" id="GO:0006893">
    <property type="term" value="P:Golgi to plasma membrane transport"/>
    <property type="evidence" value="ECO:0007669"/>
    <property type="project" value="TreeGrafter"/>
</dbReference>
<evidence type="ECO:0000256" key="6">
    <source>
        <dbReference type="SAM" id="Coils"/>
    </source>
</evidence>
<dbReference type="PANTHER" id="PTHR14146">
    <property type="entry name" value="EXOCYST COMPLEX COMPONENT 4"/>
    <property type="match status" value="1"/>
</dbReference>
<keyword evidence="2 5" id="KW-0813">Transport</keyword>
<keyword evidence="4 5" id="KW-0653">Protein transport</keyword>
<evidence type="ECO:0000259" key="8">
    <source>
        <dbReference type="Pfam" id="PF20652"/>
    </source>
</evidence>
<name>A0A8N5F0I1_GEOFO</name>
<comment type="similarity">
    <text evidence="1 5">Belongs to the SEC8 family.</text>
</comment>
<keyword evidence="6" id="KW-0175">Coiled coil</keyword>
<evidence type="ECO:0000256" key="3">
    <source>
        <dbReference type="ARBA" id="ARBA00022483"/>
    </source>
</evidence>
<dbReference type="GO" id="GO:0007268">
    <property type="term" value="P:chemical synaptic transmission"/>
    <property type="evidence" value="ECO:0007669"/>
    <property type="project" value="TreeGrafter"/>
</dbReference>
<dbReference type="GO" id="GO:0015031">
    <property type="term" value="P:protein transport"/>
    <property type="evidence" value="ECO:0007669"/>
    <property type="project" value="UniProtKB-KW"/>
</dbReference>
<proteinExistence type="inferred from homology"/>
<feature type="domain" description="Exocyst complex component Sec8 middle helical bundle" evidence="8">
    <location>
        <begin position="272"/>
        <end position="505"/>
    </location>
</feature>
<keyword evidence="9" id="KW-1185">Reference proteome</keyword>
<dbReference type="InterPro" id="IPR039682">
    <property type="entry name" value="Sec8/EXOC4"/>
</dbReference>
<dbReference type="GeneID" id="102043425"/>
<accession>A0A8N5F0I1</accession>
<dbReference type="CTD" id="60412"/>
<evidence type="ECO:0000256" key="4">
    <source>
        <dbReference type="ARBA" id="ARBA00022927"/>
    </source>
</evidence>
<reference evidence="10" key="1">
    <citation type="submission" date="2025-08" db="UniProtKB">
        <authorList>
            <consortium name="RefSeq"/>
        </authorList>
    </citation>
    <scope>IDENTIFICATION</scope>
</reference>
<dbReference type="GO" id="GO:0032584">
    <property type="term" value="C:growth cone membrane"/>
    <property type="evidence" value="ECO:0007669"/>
    <property type="project" value="TreeGrafter"/>
</dbReference>
<dbReference type="GO" id="GO:0090522">
    <property type="term" value="P:vesicle tethering involved in exocytosis"/>
    <property type="evidence" value="ECO:0007669"/>
    <property type="project" value="UniProtKB-UniRule"/>
</dbReference>
<dbReference type="Pfam" id="PF04048">
    <property type="entry name" value="Sec8_N"/>
    <property type="match status" value="1"/>
</dbReference>
<dbReference type="Pfam" id="PF20652">
    <property type="entry name" value="Sec8_C"/>
    <property type="match status" value="1"/>
</dbReference>
<dbReference type="PANTHER" id="PTHR14146:SF0">
    <property type="entry name" value="EXOCYST COMPLEX COMPONENT 4"/>
    <property type="match status" value="1"/>
</dbReference>
<gene>
    <name evidence="10" type="primary">EXOC4</name>
</gene>
<feature type="domain" description="Exocyst complex component Sec8 N-terminal" evidence="7">
    <location>
        <begin position="45"/>
        <end position="143"/>
    </location>
</feature>
<dbReference type="AlphaFoldDB" id="A0A8N5F0I1"/>
<evidence type="ECO:0000256" key="1">
    <source>
        <dbReference type="ARBA" id="ARBA00010470"/>
    </source>
</evidence>
<dbReference type="Proteomes" id="UP000504602">
    <property type="component" value="Unplaced"/>
</dbReference>
<evidence type="ECO:0000313" key="10">
    <source>
        <dbReference type="RefSeq" id="XP_030917745.1"/>
    </source>
</evidence>
<evidence type="ECO:0000313" key="9">
    <source>
        <dbReference type="Proteomes" id="UP000504602"/>
    </source>
</evidence>
<evidence type="ECO:0000256" key="2">
    <source>
        <dbReference type="ARBA" id="ARBA00022448"/>
    </source>
</evidence>
<dbReference type="GO" id="GO:0000145">
    <property type="term" value="C:exocyst"/>
    <property type="evidence" value="ECO:0007669"/>
    <property type="project" value="UniProtKB-UniRule"/>
</dbReference>
<comment type="function">
    <text evidence="5">Component of the exocyst complex involved in the docking of exocytic vesicles with fusion sites on the plasma membrane.</text>
</comment>
<evidence type="ECO:0000256" key="5">
    <source>
        <dbReference type="RuleBase" id="RU367079"/>
    </source>
</evidence>
<protein>
    <recommendedName>
        <fullName evidence="5">Exocyst complex component Sec8</fullName>
    </recommendedName>
</protein>